<evidence type="ECO:0000313" key="2">
    <source>
        <dbReference type="RefSeq" id="XP_011632256.1"/>
    </source>
</evidence>
<sequence>MWFLDDPKTMNIIKNIYEMMTLDAEPFALVERKGFQRLIKYLAPQYPLVEHIFLKKLCHVCMKI</sequence>
<dbReference type="SUPFAM" id="SSF140996">
    <property type="entry name" value="Hermes dimerisation domain"/>
    <property type="match status" value="1"/>
</dbReference>
<dbReference type="Proteomes" id="UP000504615">
    <property type="component" value="Unplaced"/>
</dbReference>
<dbReference type="KEGG" id="pbar:105423948"/>
<protein>
    <submittedName>
        <fullName evidence="2">Zinc finger BED domain-containing protein 4-like</fullName>
    </submittedName>
</protein>
<keyword evidence="1" id="KW-1185">Reference proteome</keyword>
<proteinExistence type="predicted"/>
<accession>A0A6I9VVR8</accession>
<dbReference type="RefSeq" id="XP_011632256.1">
    <property type="nucleotide sequence ID" value="XM_011633954.2"/>
</dbReference>
<reference evidence="2" key="1">
    <citation type="submission" date="2025-08" db="UniProtKB">
        <authorList>
            <consortium name="RefSeq"/>
        </authorList>
    </citation>
    <scope>IDENTIFICATION</scope>
</reference>
<dbReference type="GeneID" id="105423948"/>
<evidence type="ECO:0000313" key="1">
    <source>
        <dbReference type="Proteomes" id="UP000504615"/>
    </source>
</evidence>
<dbReference type="OrthoDB" id="1271298at2759"/>
<name>A0A6I9VVR8_9HYME</name>
<gene>
    <name evidence="2" type="primary">LOC105423948</name>
</gene>
<dbReference type="AlphaFoldDB" id="A0A6I9VVR8"/>
<organism evidence="1 2">
    <name type="scientific">Pogonomyrmex barbatus</name>
    <name type="common">red harvester ant</name>
    <dbReference type="NCBI Taxonomy" id="144034"/>
    <lineage>
        <taxon>Eukaryota</taxon>
        <taxon>Metazoa</taxon>
        <taxon>Ecdysozoa</taxon>
        <taxon>Arthropoda</taxon>
        <taxon>Hexapoda</taxon>
        <taxon>Insecta</taxon>
        <taxon>Pterygota</taxon>
        <taxon>Neoptera</taxon>
        <taxon>Endopterygota</taxon>
        <taxon>Hymenoptera</taxon>
        <taxon>Apocrita</taxon>
        <taxon>Aculeata</taxon>
        <taxon>Formicoidea</taxon>
        <taxon>Formicidae</taxon>
        <taxon>Myrmicinae</taxon>
        <taxon>Pogonomyrmex</taxon>
    </lineage>
</organism>